<gene>
    <name evidence="2" type="ORF">EIP91_000877</name>
</gene>
<comment type="caution">
    <text evidence="2">The sequence shown here is derived from an EMBL/GenBank/DDBJ whole genome shotgun (WGS) entry which is preliminary data.</text>
</comment>
<evidence type="ECO:0000313" key="2">
    <source>
        <dbReference type="EMBL" id="TCD70969.1"/>
    </source>
</evidence>
<proteinExistence type="predicted"/>
<name>A0A4R0RXW6_9APHY</name>
<evidence type="ECO:0000313" key="3">
    <source>
        <dbReference type="Proteomes" id="UP000292702"/>
    </source>
</evidence>
<reference evidence="2 3" key="1">
    <citation type="submission" date="2018-11" db="EMBL/GenBank/DDBJ databases">
        <title>Genome assembly of Steccherinum ochraceum LE-BIN_3174, the white-rot fungus of the Steccherinaceae family (The Residual Polyporoid clade, Polyporales, Basidiomycota).</title>
        <authorList>
            <person name="Fedorova T.V."/>
            <person name="Glazunova O.A."/>
            <person name="Landesman E.O."/>
            <person name="Moiseenko K.V."/>
            <person name="Psurtseva N.V."/>
            <person name="Savinova O.S."/>
            <person name="Shakhova N.V."/>
            <person name="Tyazhelova T.V."/>
            <person name="Vasina D.V."/>
        </authorList>
    </citation>
    <scope>NUCLEOTIDE SEQUENCE [LARGE SCALE GENOMIC DNA]</scope>
    <source>
        <strain evidence="2 3">LE-BIN_3174</strain>
    </source>
</reference>
<dbReference type="AlphaFoldDB" id="A0A4R0RXW6"/>
<evidence type="ECO:0000256" key="1">
    <source>
        <dbReference type="SAM" id="SignalP"/>
    </source>
</evidence>
<feature type="chain" id="PRO_5020194309" evidence="1">
    <location>
        <begin position="21"/>
        <end position="102"/>
    </location>
</feature>
<protein>
    <submittedName>
        <fullName evidence="2">Uncharacterized protein</fullName>
    </submittedName>
</protein>
<keyword evidence="1" id="KW-0732">Signal</keyword>
<dbReference type="EMBL" id="RWJN01000012">
    <property type="protein sequence ID" value="TCD70969.1"/>
    <property type="molecule type" value="Genomic_DNA"/>
</dbReference>
<dbReference type="Proteomes" id="UP000292702">
    <property type="component" value="Unassembled WGS sequence"/>
</dbReference>
<accession>A0A4R0RXW6</accession>
<organism evidence="2 3">
    <name type="scientific">Steccherinum ochraceum</name>
    <dbReference type="NCBI Taxonomy" id="92696"/>
    <lineage>
        <taxon>Eukaryota</taxon>
        <taxon>Fungi</taxon>
        <taxon>Dikarya</taxon>
        <taxon>Basidiomycota</taxon>
        <taxon>Agaricomycotina</taxon>
        <taxon>Agaricomycetes</taxon>
        <taxon>Polyporales</taxon>
        <taxon>Steccherinaceae</taxon>
        <taxon>Steccherinum</taxon>
    </lineage>
</organism>
<sequence length="102" mass="11365">MRFASVFAGVLAVSLATVSALPLPSIPQESGLIARGDHPELLLRDYDLRIARDEPSELTSRDAVDELYARDLERRLGRAGAVRKTRKAANSIRKNNQFWYGP</sequence>
<feature type="signal peptide" evidence="1">
    <location>
        <begin position="1"/>
        <end position="20"/>
    </location>
</feature>
<keyword evidence="3" id="KW-1185">Reference proteome</keyword>